<dbReference type="GO" id="GO:0000463">
    <property type="term" value="P:maturation of LSU-rRNA from tricistronic rRNA transcript (SSU-rRNA, 5.8S rRNA, LSU-rRNA)"/>
    <property type="evidence" value="ECO:0007669"/>
    <property type="project" value="TreeGrafter"/>
</dbReference>
<dbReference type="PANTHER" id="PTHR12728:SF0">
    <property type="entry name" value="RIBOSOME PRODUCTION FACTOR 2 HOMOLOG"/>
    <property type="match status" value="1"/>
</dbReference>
<dbReference type="GO" id="GO:0019843">
    <property type="term" value="F:rRNA binding"/>
    <property type="evidence" value="ECO:0007669"/>
    <property type="project" value="InterPro"/>
</dbReference>
<keyword evidence="4" id="KW-1185">Reference proteome</keyword>
<sequence length="62" mass="7186">MFRLFGGFCCLFRKPKTRRSKRFLETREPKLLENVKSVMIMKGGNTNQTVTEALKDIVTATF</sequence>
<dbReference type="GO" id="GO:0005730">
    <property type="term" value="C:nucleolus"/>
    <property type="evidence" value="ECO:0007669"/>
    <property type="project" value="UniProtKB-SubCell"/>
</dbReference>
<protein>
    <submittedName>
        <fullName evidence="3">Uncharacterized protein</fullName>
    </submittedName>
</protein>
<dbReference type="Ensembl" id="ENSOSIT00000025085.1">
    <property type="protein sequence ID" value="ENSOSIP00000023751.1"/>
    <property type="gene ID" value="ENSOSIG00000012492.1"/>
</dbReference>
<reference evidence="3" key="2">
    <citation type="submission" date="2025-09" db="UniProtKB">
        <authorList>
            <consortium name="Ensembl"/>
        </authorList>
    </citation>
    <scope>IDENTIFICATION</scope>
</reference>
<organism evidence="3 4">
    <name type="scientific">Oryzias sinensis</name>
    <name type="common">Chinese medaka</name>
    <dbReference type="NCBI Taxonomy" id="183150"/>
    <lineage>
        <taxon>Eukaryota</taxon>
        <taxon>Metazoa</taxon>
        <taxon>Chordata</taxon>
        <taxon>Craniata</taxon>
        <taxon>Vertebrata</taxon>
        <taxon>Euteleostomi</taxon>
        <taxon>Actinopterygii</taxon>
        <taxon>Neopterygii</taxon>
        <taxon>Teleostei</taxon>
        <taxon>Neoteleostei</taxon>
        <taxon>Acanthomorphata</taxon>
        <taxon>Ovalentaria</taxon>
        <taxon>Atherinomorphae</taxon>
        <taxon>Beloniformes</taxon>
        <taxon>Adrianichthyidae</taxon>
        <taxon>Oryziinae</taxon>
        <taxon>Oryzias</taxon>
    </lineage>
</organism>
<reference evidence="3" key="1">
    <citation type="submission" date="2025-08" db="UniProtKB">
        <authorList>
            <consortium name="Ensembl"/>
        </authorList>
    </citation>
    <scope>IDENTIFICATION</scope>
</reference>
<keyword evidence="2" id="KW-0539">Nucleus</keyword>
<dbReference type="AlphaFoldDB" id="A0A8C7Y6I8"/>
<evidence type="ECO:0000313" key="4">
    <source>
        <dbReference type="Proteomes" id="UP000694383"/>
    </source>
</evidence>
<dbReference type="GeneTree" id="ENSGT00940000168450"/>
<dbReference type="Proteomes" id="UP000694383">
    <property type="component" value="Unplaced"/>
</dbReference>
<evidence type="ECO:0000256" key="1">
    <source>
        <dbReference type="ARBA" id="ARBA00004604"/>
    </source>
</evidence>
<comment type="subcellular location">
    <subcellularLocation>
        <location evidence="1">Nucleus</location>
        <location evidence="1">Nucleolus</location>
    </subcellularLocation>
</comment>
<dbReference type="PANTHER" id="PTHR12728">
    <property type="entry name" value="BRIX DOMAIN CONTAINING PROTEIN"/>
    <property type="match status" value="1"/>
</dbReference>
<dbReference type="GO" id="GO:0000027">
    <property type="term" value="P:ribosomal large subunit assembly"/>
    <property type="evidence" value="ECO:0007669"/>
    <property type="project" value="InterPro"/>
</dbReference>
<evidence type="ECO:0000313" key="3">
    <source>
        <dbReference type="Ensembl" id="ENSOSIP00000023751.1"/>
    </source>
</evidence>
<name>A0A8C7Y6I8_9TELE</name>
<evidence type="ECO:0000256" key="2">
    <source>
        <dbReference type="ARBA" id="ARBA00023242"/>
    </source>
</evidence>
<dbReference type="InterPro" id="IPR039770">
    <property type="entry name" value="Rpf2"/>
</dbReference>
<accession>A0A8C7Y6I8</accession>
<proteinExistence type="predicted"/>